<dbReference type="EMBL" id="PZJH01000002">
    <property type="protein sequence ID" value="RAK44981.1"/>
    <property type="molecule type" value="Genomic_DNA"/>
</dbReference>
<organism evidence="1 2">
    <name type="scientific">Macrococcus epidermidis</name>
    <dbReference type="NCBI Taxonomy" id="1902580"/>
    <lineage>
        <taxon>Bacteria</taxon>
        <taxon>Bacillati</taxon>
        <taxon>Bacillota</taxon>
        <taxon>Bacilli</taxon>
        <taxon>Bacillales</taxon>
        <taxon>Staphylococcaceae</taxon>
        <taxon>Macrococcus</taxon>
    </lineage>
</organism>
<dbReference type="InterPro" id="IPR055869">
    <property type="entry name" value="DUF7446"/>
</dbReference>
<name>A0A327ZRP3_9STAP</name>
<proteinExistence type="predicted"/>
<protein>
    <submittedName>
        <fullName evidence="1">Uncharacterized protein</fullName>
    </submittedName>
</protein>
<dbReference type="AlphaFoldDB" id="A0A327ZRP3"/>
<evidence type="ECO:0000313" key="1">
    <source>
        <dbReference type="EMBL" id="RAK44981.1"/>
    </source>
</evidence>
<comment type="caution">
    <text evidence="1">The sequence shown here is derived from an EMBL/GenBank/DDBJ whole genome shotgun (WGS) entry which is preliminary data.</text>
</comment>
<dbReference type="Pfam" id="PF24233">
    <property type="entry name" value="DUF7446"/>
    <property type="match status" value="1"/>
</dbReference>
<keyword evidence="2" id="KW-1185">Reference proteome</keyword>
<accession>A0A327ZRP3</accession>
<sequence length="75" mass="8707">MAYEKVKLVVAFMTGEIYMARISDKGIMDNKNRRIATDDVLNATAEWFIKNKKKSSSWEGHGKLVWIPEEKEDDE</sequence>
<dbReference type="Proteomes" id="UP000249808">
    <property type="component" value="Unassembled WGS sequence"/>
</dbReference>
<dbReference type="RefSeq" id="WP_111715593.1">
    <property type="nucleotide sequence ID" value="NZ_JBHSSR010000004.1"/>
</dbReference>
<evidence type="ECO:0000313" key="2">
    <source>
        <dbReference type="Proteomes" id="UP000249808"/>
    </source>
</evidence>
<reference evidence="1 2" key="1">
    <citation type="journal article" date="2018" name="Front. Microbiol.">
        <title>Description and Comparative Genomics of Macrococcus caseolyticus subsp. hominis subsp. nov., Macrococcus goetzii sp. nov., Macrococcus epidermidis sp. nov., and Macrococcus bohemicus sp. nov., Novel Macrococci From Human Clinical Material With Virulence Potential and Suspected Uptake of Foreign DNA by Natural Transformation.</title>
        <authorList>
            <person name="Maslanova I."/>
            <person name="Wertheimer Z."/>
            <person name="Sedlacek I."/>
            <person name="Svec P."/>
            <person name="Indrakova A."/>
            <person name="Kovarovic V."/>
            <person name="Schumann P."/>
            <person name="Sproer C."/>
            <person name="Kralova S."/>
            <person name="Sedo O."/>
            <person name="Kristofova L."/>
            <person name="Vrbovska V."/>
            <person name="Fuzik T."/>
            <person name="Petras P."/>
            <person name="Zdrahal Z."/>
            <person name="Ruzickova V."/>
            <person name="Doskar J."/>
            <person name="Pantucek R."/>
        </authorList>
    </citation>
    <scope>NUCLEOTIDE SEQUENCE [LARGE SCALE GENOMIC DNA]</scope>
    <source>
        <strain evidence="1 2">01/688</strain>
    </source>
</reference>
<gene>
    <name evidence="1" type="ORF">BHU61_06620</name>
</gene>